<dbReference type="AlphaFoldDB" id="A0A318TD42"/>
<organism evidence="1 2">
    <name type="scientific">Rhodopseudomonas faecalis</name>
    <dbReference type="NCBI Taxonomy" id="99655"/>
    <lineage>
        <taxon>Bacteria</taxon>
        <taxon>Pseudomonadati</taxon>
        <taxon>Pseudomonadota</taxon>
        <taxon>Alphaproteobacteria</taxon>
        <taxon>Hyphomicrobiales</taxon>
        <taxon>Nitrobacteraceae</taxon>
        <taxon>Rhodopseudomonas</taxon>
    </lineage>
</organism>
<dbReference type="EMBL" id="QJTI01000011">
    <property type="protein sequence ID" value="PYF02546.1"/>
    <property type="molecule type" value="Genomic_DNA"/>
</dbReference>
<dbReference type="Proteomes" id="UP000248148">
    <property type="component" value="Unassembled WGS sequence"/>
</dbReference>
<keyword evidence="2" id="KW-1185">Reference proteome</keyword>
<reference evidence="1 2" key="1">
    <citation type="submission" date="2018-06" db="EMBL/GenBank/DDBJ databases">
        <title>Genomic Encyclopedia of Archaeal and Bacterial Type Strains, Phase II (KMG-II): from individual species to whole genera.</title>
        <authorList>
            <person name="Goeker M."/>
        </authorList>
    </citation>
    <scope>NUCLEOTIDE SEQUENCE [LARGE SCALE GENOMIC DNA]</scope>
    <source>
        <strain evidence="1 2">JCM 11668</strain>
    </source>
</reference>
<protein>
    <submittedName>
        <fullName evidence="1">Uncharacterized protein</fullName>
    </submittedName>
</protein>
<sequence length="142" mass="15756">MVEIFEREGDVSAAWRAFSLARKYGCELPESINSEIDRFAEAVGAIAERAHQGDHKATIDNETVGKIWKNHKNRDSGGAAFRARRDYDIAVAVERLRRAGSSASHAVTIICKRHGVSKTTVQDAMKLHADIRYMGTDELDAL</sequence>
<evidence type="ECO:0000313" key="2">
    <source>
        <dbReference type="Proteomes" id="UP000248148"/>
    </source>
</evidence>
<accession>A0A318TD42</accession>
<proteinExistence type="predicted"/>
<name>A0A318TD42_9BRAD</name>
<comment type="caution">
    <text evidence="1">The sequence shown here is derived from an EMBL/GenBank/DDBJ whole genome shotgun (WGS) entry which is preliminary data.</text>
</comment>
<evidence type="ECO:0000313" key="1">
    <source>
        <dbReference type="EMBL" id="PYF02546.1"/>
    </source>
</evidence>
<gene>
    <name evidence="1" type="ORF">BJ122_11145</name>
</gene>